<keyword evidence="3" id="KW-0805">Transcription regulation</keyword>
<evidence type="ECO:0000313" key="11">
    <source>
        <dbReference type="Proteomes" id="UP001603857"/>
    </source>
</evidence>
<keyword evidence="6" id="KW-0539">Nucleus</keyword>
<evidence type="ECO:0000256" key="3">
    <source>
        <dbReference type="ARBA" id="ARBA00023015"/>
    </source>
</evidence>
<dbReference type="Proteomes" id="UP001603857">
    <property type="component" value="Unassembled WGS sequence"/>
</dbReference>
<feature type="compositionally biased region" description="Polar residues" evidence="7">
    <location>
        <begin position="142"/>
        <end position="156"/>
    </location>
</feature>
<reference evidence="10 11" key="1">
    <citation type="submission" date="2024-08" db="EMBL/GenBank/DDBJ databases">
        <title>Insights into the chromosomal genome structure of Flemingia macrophylla.</title>
        <authorList>
            <person name="Ding Y."/>
            <person name="Zhao Y."/>
            <person name="Bi W."/>
            <person name="Wu M."/>
            <person name="Zhao G."/>
            <person name="Gong Y."/>
            <person name="Li W."/>
            <person name="Zhang P."/>
        </authorList>
    </citation>
    <scope>NUCLEOTIDE SEQUENCE [LARGE SCALE GENOMIC DNA]</scope>
    <source>
        <strain evidence="10">DYQJB</strain>
        <tissue evidence="10">Leaf</tissue>
    </source>
</reference>
<keyword evidence="4" id="KW-0238">DNA-binding</keyword>
<evidence type="ECO:0000313" key="10">
    <source>
        <dbReference type="EMBL" id="KAL2325667.1"/>
    </source>
</evidence>
<dbReference type="PANTHER" id="PTHR47997">
    <property type="entry name" value="MYB DOMAIN PROTEIN 55"/>
    <property type="match status" value="1"/>
</dbReference>
<dbReference type="Gene3D" id="1.10.10.60">
    <property type="entry name" value="Homeodomain-like"/>
    <property type="match status" value="2"/>
</dbReference>
<feature type="domain" description="Myb-like" evidence="8">
    <location>
        <begin position="62"/>
        <end position="112"/>
    </location>
</feature>
<feature type="domain" description="Myb-like" evidence="8">
    <location>
        <begin position="9"/>
        <end position="61"/>
    </location>
</feature>
<feature type="compositionally biased region" description="Basic and acidic residues" evidence="7">
    <location>
        <begin position="124"/>
        <end position="141"/>
    </location>
</feature>
<sequence length="410" mass="46144">MGRHSCCYKQKLRKGLWSPEEDEKLLNYITKHGHGCWSSVPKLAGLQRCGKSCRLRWINYLRPDLKRGAFSQQEENMIVELHAVLGNRWSQIAAQLPGRTDNEIKNLWNSCLKKKLRQRGIDPNTHKPLSEVENDKDKPPSTDKSNQKASVGSNEVSLVDQPPKPMPSERYHPLEVSTSSSTQELFLDRFGSTCHDNTRRPSDVVGSYFSFQQHLNYETNMSLSANPNNTSLCFIQPSTSSDLNNSTITSSMLQSIFPTHVKPSVSLLSNANPSISSDGVQNWEASSFGNSNNTNKNIQLQSSTITNLLDNTWGVPESMKVNKDSQVPLQAEQEDLKWSEYLNTPFILGNTAQNQTSQSIYSEVKPETGFITDESCTSWHNSQQQTPAFQLSDIYSKDLQRFSVTFGQTL</sequence>
<dbReference type="CDD" id="cd00167">
    <property type="entry name" value="SANT"/>
    <property type="match status" value="2"/>
</dbReference>
<keyword evidence="11" id="KW-1185">Reference proteome</keyword>
<keyword evidence="5" id="KW-0804">Transcription</keyword>
<dbReference type="GO" id="GO:0005634">
    <property type="term" value="C:nucleus"/>
    <property type="evidence" value="ECO:0007669"/>
    <property type="project" value="UniProtKB-SubCell"/>
</dbReference>
<gene>
    <name evidence="10" type="ORF">Fmac_024725</name>
</gene>
<dbReference type="Pfam" id="PF00249">
    <property type="entry name" value="Myb_DNA-binding"/>
    <property type="match status" value="2"/>
</dbReference>
<feature type="domain" description="HTH myb-type" evidence="9">
    <location>
        <begin position="9"/>
        <end position="65"/>
    </location>
</feature>
<feature type="domain" description="HTH myb-type" evidence="9">
    <location>
        <begin position="66"/>
        <end position="116"/>
    </location>
</feature>
<protein>
    <submittedName>
        <fullName evidence="10">Uncharacterized protein</fullName>
    </submittedName>
</protein>
<dbReference type="PROSITE" id="PS51294">
    <property type="entry name" value="HTH_MYB"/>
    <property type="match status" value="2"/>
</dbReference>
<evidence type="ECO:0000256" key="1">
    <source>
        <dbReference type="ARBA" id="ARBA00004123"/>
    </source>
</evidence>
<dbReference type="InterPro" id="IPR051953">
    <property type="entry name" value="Plant_SW-associated_TFs"/>
</dbReference>
<dbReference type="SMART" id="SM00717">
    <property type="entry name" value="SANT"/>
    <property type="match status" value="2"/>
</dbReference>
<dbReference type="InterPro" id="IPR017930">
    <property type="entry name" value="Myb_dom"/>
</dbReference>
<dbReference type="PROSITE" id="PS50090">
    <property type="entry name" value="MYB_LIKE"/>
    <property type="match status" value="2"/>
</dbReference>
<dbReference type="InterPro" id="IPR009057">
    <property type="entry name" value="Homeodomain-like_sf"/>
</dbReference>
<dbReference type="AlphaFoldDB" id="A0ABD1LQ67"/>
<evidence type="ECO:0000256" key="7">
    <source>
        <dbReference type="SAM" id="MobiDB-lite"/>
    </source>
</evidence>
<comment type="caution">
    <text evidence="10">The sequence shown here is derived from an EMBL/GenBank/DDBJ whole genome shotgun (WGS) entry which is preliminary data.</text>
</comment>
<keyword evidence="2" id="KW-0677">Repeat</keyword>
<dbReference type="FunFam" id="1.10.10.60:FF:000047">
    <property type="entry name" value="Myb transcription factor"/>
    <property type="match status" value="1"/>
</dbReference>
<accession>A0ABD1LQ67</accession>
<dbReference type="GO" id="GO:0003677">
    <property type="term" value="F:DNA binding"/>
    <property type="evidence" value="ECO:0007669"/>
    <property type="project" value="UniProtKB-KW"/>
</dbReference>
<evidence type="ECO:0000259" key="9">
    <source>
        <dbReference type="PROSITE" id="PS51294"/>
    </source>
</evidence>
<dbReference type="PANTHER" id="PTHR47997:SF75">
    <property type="entry name" value="MYB DOMAIN PROTEIN 55"/>
    <property type="match status" value="1"/>
</dbReference>
<evidence type="ECO:0000256" key="4">
    <source>
        <dbReference type="ARBA" id="ARBA00023125"/>
    </source>
</evidence>
<proteinExistence type="predicted"/>
<feature type="region of interest" description="Disordered" evidence="7">
    <location>
        <begin position="119"/>
        <end position="178"/>
    </location>
</feature>
<dbReference type="InterPro" id="IPR001005">
    <property type="entry name" value="SANT/Myb"/>
</dbReference>
<comment type="subcellular location">
    <subcellularLocation>
        <location evidence="1">Nucleus</location>
    </subcellularLocation>
</comment>
<evidence type="ECO:0000256" key="5">
    <source>
        <dbReference type="ARBA" id="ARBA00023163"/>
    </source>
</evidence>
<evidence type="ECO:0000256" key="6">
    <source>
        <dbReference type="ARBA" id="ARBA00023242"/>
    </source>
</evidence>
<dbReference type="FunFam" id="1.10.10.60:FF:000221">
    <property type="entry name" value="MYB transcription factor"/>
    <property type="match status" value="1"/>
</dbReference>
<dbReference type="SUPFAM" id="SSF46689">
    <property type="entry name" value="Homeodomain-like"/>
    <property type="match status" value="1"/>
</dbReference>
<evidence type="ECO:0000259" key="8">
    <source>
        <dbReference type="PROSITE" id="PS50090"/>
    </source>
</evidence>
<organism evidence="10 11">
    <name type="scientific">Flemingia macrophylla</name>
    <dbReference type="NCBI Taxonomy" id="520843"/>
    <lineage>
        <taxon>Eukaryota</taxon>
        <taxon>Viridiplantae</taxon>
        <taxon>Streptophyta</taxon>
        <taxon>Embryophyta</taxon>
        <taxon>Tracheophyta</taxon>
        <taxon>Spermatophyta</taxon>
        <taxon>Magnoliopsida</taxon>
        <taxon>eudicotyledons</taxon>
        <taxon>Gunneridae</taxon>
        <taxon>Pentapetalae</taxon>
        <taxon>rosids</taxon>
        <taxon>fabids</taxon>
        <taxon>Fabales</taxon>
        <taxon>Fabaceae</taxon>
        <taxon>Papilionoideae</taxon>
        <taxon>50 kb inversion clade</taxon>
        <taxon>NPAAA clade</taxon>
        <taxon>indigoferoid/millettioid clade</taxon>
        <taxon>Phaseoleae</taxon>
        <taxon>Flemingia</taxon>
    </lineage>
</organism>
<evidence type="ECO:0000256" key="2">
    <source>
        <dbReference type="ARBA" id="ARBA00022737"/>
    </source>
</evidence>
<dbReference type="EMBL" id="JBGMDY010000008">
    <property type="protein sequence ID" value="KAL2325667.1"/>
    <property type="molecule type" value="Genomic_DNA"/>
</dbReference>
<name>A0ABD1LQ67_9FABA</name>